<dbReference type="Pfam" id="PF14461">
    <property type="entry name" value="Prok-E2_B"/>
    <property type="match status" value="1"/>
</dbReference>
<dbReference type="GO" id="GO:0061504">
    <property type="term" value="P:cyclic threonylcarbamoyladenosine biosynthetic process"/>
    <property type="evidence" value="ECO:0007669"/>
    <property type="project" value="TreeGrafter"/>
</dbReference>
<protein>
    <submittedName>
        <fullName evidence="4">Molybdopterin/thiamine biosynthesis adenylyltransferase</fullName>
    </submittedName>
    <submittedName>
        <fullName evidence="3">UBA/THIF-type NAD/FAD binding domain-containing protein</fullName>
    </submittedName>
</protein>
<proteinExistence type="predicted"/>
<dbReference type="PANTHER" id="PTHR43267">
    <property type="entry name" value="TRNA THREONYLCARBAMOYLADENOSINE DEHYDRATASE"/>
    <property type="match status" value="1"/>
</dbReference>
<evidence type="ECO:0000259" key="1">
    <source>
        <dbReference type="Pfam" id="PF00899"/>
    </source>
</evidence>
<organism evidence="3 5">
    <name type="scientific">Aminobacter aminovorans</name>
    <name type="common">Chelatobacter heintzii</name>
    <dbReference type="NCBI Taxonomy" id="83263"/>
    <lineage>
        <taxon>Bacteria</taxon>
        <taxon>Pseudomonadati</taxon>
        <taxon>Pseudomonadota</taxon>
        <taxon>Alphaproteobacteria</taxon>
        <taxon>Hyphomicrobiales</taxon>
        <taxon>Phyllobacteriaceae</taxon>
        <taxon>Aminobacter</taxon>
    </lineage>
</organism>
<accession>A0AAC8YVH5</accession>
<keyword evidence="4" id="KW-0548">Nucleotidyltransferase</keyword>
<dbReference type="Gene3D" id="3.40.50.720">
    <property type="entry name" value="NAD(P)-binding Rossmann-like Domain"/>
    <property type="match status" value="1"/>
</dbReference>
<dbReference type="AlphaFoldDB" id="A0AAC8YVH5"/>
<evidence type="ECO:0000259" key="2">
    <source>
        <dbReference type="Pfam" id="PF14461"/>
    </source>
</evidence>
<dbReference type="GO" id="GO:0061503">
    <property type="term" value="F:tRNA threonylcarbamoyladenosine dehydratase"/>
    <property type="evidence" value="ECO:0007669"/>
    <property type="project" value="TreeGrafter"/>
</dbReference>
<dbReference type="InterPro" id="IPR032701">
    <property type="entry name" value="Prok-E2_B_dom"/>
</dbReference>
<dbReference type="GO" id="GO:0008641">
    <property type="term" value="F:ubiquitin-like modifier activating enzyme activity"/>
    <property type="evidence" value="ECO:0007669"/>
    <property type="project" value="InterPro"/>
</dbReference>
<dbReference type="KEGG" id="aak:AA2016_6306"/>
<name>A0AAC8YVH5_AMIAI</name>
<geneLocation type="plasmid" evidence="3 5">
    <name>pAA02</name>
</geneLocation>
<feature type="domain" description="THIF-type NAD/FAD binding fold" evidence="1">
    <location>
        <begin position="308"/>
        <end position="475"/>
    </location>
</feature>
<evidence type="ECO:0000313" key="5">
    <source>
        <dbReference type="Proteomes" id="UP000075755"/>
    </source>
</evidence>
<feature type="domain" description="Prokaryotic E2 family B" evidence="2">
    <location>
        <begin position="43"/>
        <end position="132"/>
    </location>
</feature>
<dbReference type="SUPFAM" id="SSF69572">
    <property type="entry name" value="Activating enzymes of the ubiquitin-like proteins"/>
    <property type="match status" value="1"/>
</dbReference>
<gene>
    <name evidence="3" type="ORF">AA2016_6306</name>
    <name evidence="4" type="ORF">FHS67_001348</name>
</gene>
<keyword evidence="3" id="KW-0614">Plasmid</keyword>
<keyword evidence="4" id="KW-0808">Transferase</keyword>
<sequence>MADPRLVSVHDALTQRGFNRDWQLPERFVFSGVLGTGALDIPVDIEVTDLDFVTYPPIRLHASWKAPARKLPHIIGPNYLVCYYACGAVVLDRYNPGGTVLQCLDQAEGVLRDAIRGRSDGDFADEFQAYWGTVTAYIDLPDGYEGPATVKYITLVEDGKPVPVVATDESWLVERDRRRHVDKSDGEQVEVIRIDRPLSVDPALPWPPTSLLALNKWLEIAAPEALGRVERLFTTGSGTLRAVVLTADNGHFYYRATLPPRFRTKELLNNRRVALPRILAQAAKDVEIEQAGGILSDRAHVFSRNLGGAYDLSDARIALIGCGTIGGFLAQQLAQCGCGSGNGSLTLYDSEKLSPANLGRHVLGVPFIDRNKAVGVAEFLKTQLPPLDVTARNRGFTWDDLTRGNYDLVIDATGEEAFSIALNAHAVQGRPDTPPVLFVWLAGNGAAARAILTGSPDHACFKCLKTDLAGGERFPTLKAGVEVALLNVRGCGDTAFAPFPVTRPVTAAAMACDMVLDWSNGGAFHHFRARVFDERLARLTKSGSPGPLGQCPACGARHP</sequence>
<dbReference type="EMBL" id="JACICB010000004">
    <property type="protein sequence ID" value="MBB3705038.1"/>
    <property type="molecule type" value="Genomic_DNA"/>
</dbReference>
<keyword evidence="6" id="KW-1185">Reference proteome</keyword>
<dbReference type="EMBL" id="CP015007">
    <property type="protein sequence ID" value="AMS45202.1"/>
    <property type="molecule type" value="Genomic_DNA"/>
</dbReference>
<evidence type="ECO:0000313" key="6">
    <source>
        <dbReference type="Proteomes" id="UP000577697"/>
    </source>
</evidence>
<reference evidence="3 5" key="1">
    <citation type="submission" date="2016-03" db="EMBL/GenBank/DDBJ databases">
        <title>Complete genome of Aminobacter aminovorans KCTC 2477.</title>
        <authorList>
            <person name="Kim K.M."/>
        </authorList>
    </citation>
    <scope>NUCLEOTIDE SEQUENCE [LARGE SCALE GENOMIC DNA]</scope>
    <source>
        <strain evidence="3 5">KCTC 2477</strain>
        <plasmid evidence="3 5">pAA02</plasmid>
    </source>
</reference>
<dbReference type="InterPro" id="IPR045886">
    <property type="entry name" value="ThiF/MoeB/HesA"/>
</dbReference>
<dbReference type="Pfam" id="PF00899">
    <property type="entry name" value="ThiF"/>
    <property type="match status" value="1"/>
</dbReference>
<dbReference type="Proteomes" id="UP000577697">
    <property type="component" value="Unassembled WGS sequence"/>
</dbReference>
<evidence type="ECO:0000313" key="4">
    <source>
        <dbReference type="EMBL" id="MBB3705038.1"/>
    </source>
</evidence>
<dbReference type="GO" id="GO:0016779">
    <property type="term" value="F:nucleotidyltransferase activity"/>
    <property type="evidence" value="ECO:0007669"/>
    <property type="project" value="UniProtKB-KW"/>
</dbReference>
<dbReference type="Proteomes" id="UP000075755">
    <property type="component" value="Plasmid pAA02"/>
</dbReference>
<dbReference type="PANTHER" id="PTHR43267:SF1">
    <property type="entry name" value="TRNA THREONYLCARBAMOYLADENOSINE DEHYDRATASE"/>
    <property type="match status" value="1"/>
</dbReference>
<dbReference type="InterPro" id="IPR000594">
    <property type="entry name" value="ThiF_NAD_FAD-bd"/>
</dbReference>
<evidence type="ECO:0000313" key="3">
    <source>
        <dbReference type="EMBL" id="AMS45202.1"/>
    </source>
</evidence>
<dbReference type="InterPro" id="IPR035985">
    <property type="entry name" value="Ubiquitin-activating_enz"/>
</dbReference>
<reference evidence="4 6" key="2">
    <citation type="submission" date="2020-08" db="EMBL/GenBank/DDBJ databases">
        <title>Genomic Encyclopedia of Type Strains, Phase IV (KMG-IV): sequencing the most valuable type-strain genomes for metagenomic binning, comparative biology and taxonomic classification.</title>
        <authorList>
            <person name="Goeker M."/>
        </authorList>
    </citation>
    <scope>NUCLEOTIDE SEQUENCE [LARGE SCALE GENOMIC DNA]</scope>
    <source>
        <strain evidence="4 6">DSM 10368</strain>
    </source>
</reference>
<dbReference type="RefSeq" id="WP_169808409.1">
    <property type="nucleotide sequence ID" value="NZ_CP015007.1"/>
</dbReference>